<feature type="signal peptide" evidence="1">
    <location>
        <begin position="1"/>
        <end position="18"/>
    </location>
</feature>
<dbReference type="Proteomes" id="UP000242447">
    <property type="component" value="Plasmid unnamed1"/>
</dbReference>
<evidence type="ECO:0000313" key="3">
    <source>
        <dbReference type="EMBL" id="ARO15971.1"/>
    </source>
</evidence>
<dbReference type="RefSeq" id="WP_085787539.1">
    <property type="nucleotide sequence ID" value="NZ_CP019938.1"/>
</dbReference>
<accession>A0A1W6P3K7</accession>
<dbReference type="KEGG" id="kro:BVG79_p1000169"/>
<feature type="chain" id="PRO_5012868271" description="SH3b domain-containing protein" evidence="1">
    <location>
        <begin position="19"/>
        <end position="100"/>
    </location>
</feature>
<keyword evidence="3" id="KW-0614">Plasmid</keyword>
<name>A0A1W6P3K7_9RHOB</name>
<dbReference type="Gene3D" id="2.30.30.40">
    <property type="entry name" value="SH3 Domains"/>
    <property type="match status" value="1"/>
</dbReference>
<gene>
    <name evidence="3" type="ORF">BVG79_p1000169</name>
</gene>
<dbReference type="Pfam" id="PF08239">
    <property type="entry name" value="SH3_3"/>
    <property type="match status" value="1"/>
</dbReference>
<feature type="domain" description="SH3b" evidence="2">
    <location>
        <begin position="37"/>
        <end position="93"/>
    </location>
</feature>
<geneLocation type="plasmid" evidence="3">
    <name>unnamed1</name>
</geneLocation>
<reference evidence="3 4" key="1">
    <citation type="submission" date="2017-02" db="EMBL/GenBank/DDBJ databases">
        <title>Ketogulonicigenium robustum SPU B003 Genome sequencing and assembly.</title>
        <authorList>
            <person name="Li Y."/>
            <person name="Liu L."/>
            <person name="Wang C."/>
            <person name="Zhang M."/>
            <person name="Zhang T."/>
            <person name="Zhang Y."/>
        </authorList>
    </citation>
    <scope>NUCLEOTIDE SEQUENCE [LARGE SCALE GENOMIC DNA]</scope>
    <source>
        <strain evidence="3 4">SPU_B003</strain>
        <plasmid evidence="3 4">unnamed1</plasmid>
    </source>
</reference>
<evidence type="ECO:0000313" key="4">
    <source>
        <dbReference type="Proteomes" id="UP000242447"/>
    </source>
</evidence>
<organism evidence="3 4">
    <name type="scientific">Ketogulonicigenium robustum</name>
    <dbReference type="NCBI Taxonomy" id="92947"/>
    <lineage>
        <taxon>Bacteria</taxon>
        <taxon>Pseudomonadati</taxon>
        <taxon>Pseudomonadota</taxon>
        <taxon>Alphaproteobacteria</taxon>
        <taxon>Rhodobacterales</taxon>
        <taxon>Roseobacteraceae</taxon>
        <taxon>Ketogulonicigenium</taxon>
    </lineage>
</organism>
<dbReference type="OrthoDB" id="8451772at2"/>
<proteinExistence type="predicted"/>
<dbReference type="AlphaFoldDB" id="A0A1W6P3K7"/>
<sequence length="100" mass="10360">MRKPFAPLFALITLVALASCGTAGMTTVQGAGPNDLLKLRAGPGLGYNILLGLPDGTPLRRHGCVTELGQSWCKVSLTTTPNVTGYVSADYLSPPAFGGR</sequence>
<dbReference type="EMBL" id="CP019938">
    <property type="protein sequence ID" value="ARO15971.1"/>
    <property type="molecule type" value="Genomic_DNA"/>
</dbReference>
<protein>
    <recommendedName>
        <fullName evidence="2">SH3b domain-containing protein</fullName>
    </recommendedName>
</protein>
<keyword evidence="1" id="KW-0732">Signal</keyword>
<evidence type="ECO:0000259" key="2">
    <source>
        <dbReference type="Pfam" id="PF08239"/>
    </source>
</evidence>
<dbReference type="PROSITE" id="PS51257">
    <property type="entry name" value="PROKAR_LIPOPROTEIN"/>
    <property type="match status" value="1"/>
</dbReference>
<dbReference type="InterPro" id="IPR003646">
    <property type="entry name" value="SH3-like_bac-type"/>
</dbReference>
<evidence type="ECO:0000256" key="1">
    <source>
        <dbReference type="SAM" id="SignalP"/>
    </source>
</evidence>
<keyword evidence="4" id="KW-1185">Reference proteome</keyword>